<feature type="domain" description="Zn(2)-C6 fungal-type" evidence="8">
    <location>
        <begin position="4"/>
        <end position="33"/>
    </location>
</feature>
<evidence type="ECO:0000256" key="6">
    <source>
        <dbReference type="ARBA" id="ARBA00023242"/>
    </source>
</evidence>
<dbReference type="InterPro" id="IPR007219">
    <property type="entry name" value="XnlR_reg_dom"/>
</dbReference>
<dbReference type="SMART" id="SM00066">
    <property type="entry name" value="GAL4"/>
    <property type="match status" value="1"/>
</dbReference>
<dbReference type="CDD" id="cd00067">
    <property type="entry name" value="GAL4"/>
    <property type="match status" value="1"/>
</dbReference>
<accession>A0A395HGE4</accession>
<keyword evidence="3" id="KW-0805">Transcription regulation</keyword>
<evidence type="ECO:0000256" key="3">
    <source>
        <dbReference type="ARBA" id="ARBA00023015"/>
    </source>
</evidence>
<keyword evidence="2" id="KW-0479">Metal-binding</keyword>
<dbReference type="STRING" id="1450537.A0A395HGE4"/>
<dbReference type="Proteomes" id="UP000248961">
    <property type="component" value="Unassembled WGS sequence"/>
</dbReference>
<keyword evidence="6" id="KW-0539">Nucleus</keyword>
<evidence type="ECO:0000256" key="2">
    <source>
        <dbReference type="ARBA" id="ARBA00022723"/>
    </source>
</evidence>
<evidence type="ECO:0000256" key="5">
    <source>
        <dbReference type="ARBA" id="ARBA00023163"/>
    </source>
</evidence>
<dbReference type="Pfam" id="PF00172">
    <property type="entry name" value="Zn_clus"/>
    <property type="match status" value="1"/>
</dbReference>
<gene>
    <name evidence="9" type="ORF">BO97DRAFT_328361</name>
</gene>
<keyword evidence="4" id="KW-0238">DNA-binding</keyword>
<dbReference type="GO" id="GO:0006351">
    <property type="term" value="P:DNA-templated transcription"/>
    <property type="evidence" value="ECO:0007669"/>
    <property type="project" value="InterPro"/>
</dbReference>
<sequence length="618" mass="69075">HPRSCLSCRARKIRCDRGQPCASCERADAPCVYPPGPGRAPKQARNARLLDRISRLETIIRRLEEENVQCDPASGHGSGSSATPPVEQLGRLVVNDTRSYYISNVLWARLGDEVEELRDALDEPTSEPEDSWTEEPASSFHTMPRGLGTNAAIMGFRSLASSLTALHPALSESVALLEIFKQNVAPLVRIFHMPTLLRLYWDAVAAVDTVEKETEALLFAIYYSAVISMEPAQCLATLGVERSLALRTYRFAVEQALARANLLNTQNITLLQATVLFLTALRNEDDSRTIWSLTALIFHIAQAMGLHRDGAPFGLPPLETELRRRLWWYICLLDNRSSEYHGCQPIVQDESTFDTRMPLNINDADLSAATRHPPPERADATEMTFCLIRCHAMLVMWKIGYIPATLPSAVPSSSSSSSSSRNQAPALTLADREALAQELQTRLETEYLPHYTNASSNDPFHAVAAAVTRLIIARTWLVVYYPSQTNTNEVTTTTTTTTTAATNNPDPTRTRLFDLSLSVLSLSSALLANAAIQQWAWHYQTHFQWHATVLVLSEICRRPPSPQCDRAWDYVNSVYARWSENMRASASGHWRNESGARGALWRPVMRLMAKARYVREIQ</sequence>
<reference evidence="9 10" key="1">
    <citation type="submission" date="2018-02" db="EMBL/GenBank/DDBJ databases">
        <title>The genomes of Aspergillus section Nigri reveals drivers in fungal speciation.</title>
        <authorList>
            <consortium name="DOE Joint Genome Institute"/>
            <person name="Vesth T.C."/>
            <person name="Nybo J."/>
            <person name="Theobald S."/>
            <person name="Brandl J."/>
            <person name="Frisvad J.C."/>
            <person name="Nielsen K.F."/>
            <person name="Lyhne E.K."/>
            <person name="Kogle M.E."/>
            <person name="Kuo A."/>
            <person name="Riley R."/>
            <person name="Clum A."/>
            <person name="Nolan M."/>
            <person name="Lipzen A."/>
            <person name="Salamov A."/>
            <person name="Henrissat B."/>
            <person name="Wiebenga A."/>
            <person name="De vries R.P."/>
            <person name="Grigoriev I.V."/>
            <person name="Mortensen U.H."/>
            <person name="Andersen M.R."/>
            <person name="Baker S.E."/>
        </authorList>
    </citation>
    <scope>NUCLEOTIDE SEQUENCE [LARGE SCALE GENOMIC DNA]</scope>
    <source>
        <strain evidence="9 10">CBS 101889</strain>
    </source>
</reference>
<dbReference type="SMART" id="SM00906">
    <property type="entry name" value="Fungal_trans"/>
    <property type="match status" value="1"/>
</dbReference>
<keyword evidence="10" id="KW-1185">Reference proteome</keyword>
<keyword evidence="5" id="KW-0804">Transcription</keyword>
<evidence type="ECO:0000313" key="10">
    <source>
        <dbReference type="Proteomes" id="UP000248961"/>
    </source>
</evidence>
<feature type="non-terminal residue" evidence="9">
    <location>
        <position position="1"/>
    </location>
</feature>
<feature type="non-terminal residue" evidence="9">
    <location>
        <position position="618"/>
    </location>
</feature>
<dbReference type="InterPro" id="IPR050613">
    <property type="entry name" value="Sec_Metabolite_Reg"/>
</dbReference>
<dbReference type="Pfam" id="PF04082">
    <property type="entry name" value="Fungal_trans"/>
    <property type="match status" value="1"/>
</dbReference>
<dbReference type="GO" id="GO:0005634">
    <property type="term" value="C:nucleus"/>
    <property type="evidence" value="ECO:0007669"/>
    <property type="project" value="UniProtKB-SubCell"/>
</dbReference>
<dbReference type="OrthoDB" id="435881at2759"/>
<dbReference type="GO" id="GO:0008270">
    <property type="term" value="F:zinc ion binding"/>
    <property type="evidence" value="ECO:0007669"/>
    <property type="project" value="InterPro"/>
</dbReference>
<dbReference type="EMBL" id="KZ824379">
    <property type="protein sequence ID" value="RAL06543.1"/>
    <property type="molecule type" value="Genomic_DNA"/>
</dbReference>
<dbReference type="GO" id="GO:0003677">
    <property type="term" value="F:DNA binding"/>
    <property type="evidence" value="ECO:0007669"/>
    <property type="project" value="UniProtKB-KW"/>
</dbReference>
<protein>
    <recommendedName>
        <fullName evidence="8">Zn(2)-C6 fungal-type domain-containing protein</fullName>
    </recommendedName>
</protein>
<dbReference type="VEuPathDB" id="FungiDB:BO97DRAFT_328361"/>
<evidence type="ECO:0000256" key="1">
    <source>
        <dbReference type="ARBA" id="ARBA00004123"/>
    </source>
</evidence>
<evidence type="ECO:0000256" key="4">
    <source>
        <dbReference type="ARBA" id="ARBA00023125"/>
    </source>
</evidence>
<evidence type="ECO:0000313" key="9">
    <source>
        <dbReference type="EMBL" id="RAL06543.1"/>
    </source>
</evidence>
<proteinExistence type="predicted"/>
<dbReference type="GO" id="GO:0009893">
    <property type="term" value="P:positive regulation of metabolic process"/>
    <property type="evidence" value="ECO:0007669"/>
    <property type="project" value="UniProtKB-ARBA"/>
</dbReference>
<evidence type="ECO:0000259" key="8">
    <source>
        <dbReference type="PROSITE" id="PS50048"/>
    </source>
</evidence>
<dbReference type="PANTHER" id="PTHR31001">
    <property type="entry name" value="UNCHARACTERIZED TRANSCRIPTIONAL REGULATORY PROTEIN"/>
    <property type="match status" value="1"/>
</dbReference>
<dbReference type="PROSITE" id="PS50048">
    <property type="entry name" value="ZN2_CY6_FUNGAL_2"/>
    <property type="match status" value="1"/>
</dbReference>
<organism evidence="9 10">
    <name type="scientific">Aspergillus homomorphus (strain CBS 101889)</name>
    <dbReference type="NCBI Taxonomy" id="1450537"/>
    <lineage>
        <taxon>Eukaryota</taxon>
        <taxon>Fungi</taxon>
        <taxon>Dikarya</taxon>
        <taxon>Ascomycota</taxon>
        <taxon>Pezizomycotina</taxon>
        <taxon>Eurotiomycetes</taxon>
        <taxon>Eurotiomycetidae</taxon>
        <taxon>Eurotiales</taxon>
        <taxon>Aspergillaceae</taxon>
        <taxon>Aspergillus</taxon>
        <taxon>Aspergillus subgen. Circumdati</taxon>
    </lineage>
</organism>
<dbReference type="RefSeq" id="XP_025545697.1">
    <property type="nucleotide sequence ID" value="XM_025691333.1"/>
</dbReference>
<dbReference type="Gene3D" id="4.10.240.10">
    <property type="entry name" value="Zn(2)-C6 fungal-type DNA-binding domain"/>
    <property type="match status" value="1"/>
</dbReference>
<dbReference type="GeneID" id="37195622"/>
<evidence type="ECO:0000256" key="7">
    <source>
        <dbReference type="SAM" id="MobiDB-lite"/>
    </source>
</evidence>
<name>A0A395HGE4_ASPHC</name>
<dbReference type="InterPro" id="IPR036864">
    <property type="entry name" value="Zn2-C6_fun-type_DNA-bd_sf"/>
</dbReference>
<dbReference type="PANTHER" id="PTHR31001:SF57">
    <property type="entry name" value="ZN(II)2CYS6 TRANSCRIPTION FACTOR (EUROFUNG)"/>
    <property type="match status" value="1"/>
</dbReference>
<feature type="compositionally biased region" description="Acidic residues" evidence="7">
    <location>
        <begin position="122"/>
        <end position="133"/>
    </location>
</feature>
<dbReference type="AlphaFoldDB" id="A0A395HGE4"/>
<dbReference type="CDD" id="cd12148">
    <property type="entry name" value="fungal_TF_MHR"/>
    <property type="match status" value="1"/>
</dbReference>
<dbReference type="SUPFAM" id="SSF57701">
    <property type="entry name" value="Zn2/Cys6 DNA-binding domain"/>
    <property type="match status" value="1"/>
</dbReference>
<dbReference type="InterPro" id="IPR001138">
    <property type="entry name" value="Zn2Cys6_DnaBD"/>
</dbReference>
<feature type="region of interest" description="Disordered" evidence="7">
    <location>
        <begin position="118"/>
        <end position="143"/>
    </location>
</feature>
<dbReference type="GO" id="GO:0000981">
    <property type="term" value="F:DNA-binding transcription factor activity, RNA polymerase II-specific"/>
    <property type="evidence" value="ECO:0007669"/>
    <property type="project" value="InterPro"/>
</dbReference>
<comment type="subcellular location">
    <subcellularLocation>
        <location evidence="1">Nucleus</location>
    </subcellularLocation>
</comment>
<dbReference type="PROSITE" id="PS00463">
    <property type="entry name" value="ZN2_CY6_FUNGAL_1"/>
    <property type="match status" value="1"/>
</dbReference>